<keyword evidence="9 12" id="KW-0949">S-adenosyl-L-methionine</keyword>
<dbReference type="GO" id="GO:0070042">
    <property type="term" value="F:rRNA (uridine-N3-)-methyltransferase activity"/>
    <property type="evidence" value="ECO:0007669"/>
    <property type="project" value="TreeGrafter"/>
</dbReference>
<evidence type="ECO:0000313" key="14">
    <source>
        <dbReference type="EMBL" id="KPL71144.1"/>
    </source>
</evidence>
<evidence type="ECO:0000256" key="12">
    <source>
        <dbReference type="PIRNR" id="PIRNR015601"/>
    </source>
</evidence>
<evidence type="ECO:0000313" key="15">
    <source>
        <dbReference type="Proteomes" id="UP000050430"/>
    </source>
</evidence>
<dbReference type="Pfam" id="PF04452">
    <property type="entry name" value="Methyltrans_RNA"/>
    <property type="match status" value="1"/>
</dbReference>
<dbReference type="AlphaFoldDB" id="A0A0P6WXT0"/>
<comment type="caution">
    <text evidence="14">The sequence shown here is derived from an EMBL/GenBank/DDBJ whole genome shotgun (WGS) entry which is preliminary data.</text>
</comment>
<gene>
    <name evidence="14" type="ORF">ADM99_12840</name>
</gene>
<keyword evidence="5 12" id="KW-0963">Cytoplasm</keyword>
<evidence type="ECO:0000256" key="4">
    <source>
        <dbReference type="ARBA" id="ARBA00013673"/>
    </source>
</evidence>
<evidence type="ECO:0000256" key="10">
    <source>
        <dbReference type="ARBA" id="ARBA00025699"/>
    </source>
</evidence>
<dbReference type="InterPro" id="IPR029026">
    <property type="entry name" value="tRNA_m1G_MTases_N"/>
</dbReference>
<dbReference type="InterPro" id="IPR015947">
    <property type="entry name" value="PUA-like_sf"/>
</dbReference>
<dbReference type="NCBIfam" id="TIGR00046">
    <property type="entry name" value="RsmE family RNA methyltransferase"/>
    <property type="match status" value="1"/>
</dbReference>
<comment type="subcellular location">
    <subcellularLocation>
        <location evidence="1 12">Cytoplasm</location>
    </subcellularLocation>
</comment>
<dbReference type="PANTHER" id="PTHR30027">
    <property type="entry name" value="RIBOSOMAL RNA SMALL SUBUNIT METHYLTRANSFERASE E"/>
    <property type="match status" value="1"/>
</dbReference>
<dbReference type="EMBL" id="LGCK01000012">
    <property type="protein sequence ID" value="KPL71144.1"/>
    <property type="molecule type" value="Genomic_DNA"/>
</dbReference>
<evidence type="ECO:0000256" key="1">
    <source>
        <dbReference type="ARBA" id="ARBA00004496"/>
    </source>
</evidence>
<feature type="domain" description="Ribosomal RNA small subunit methyltransferase E methyltransferase" evidence="13">
    <location>
        <begin position="76"/>
        <end position="240"/>
    </location>
</feature>
<dbReference type="InterPro" id="IPR046886">
    <property type="entry name" value="RsmE_MTase_dom"/>
</dbReference>
<evidence type="ECO:0000256" key="9">
    <source>
        <dbReference type="ARBA" id="ARBA00022691"/>
    </source>
</evidence>
<dbReference type="PIRSF" id="PIRSF015601">
    <property type="entry name" value="MTase_slr0722"/>
    <property type="match status" value="1"/>
</dbReference>
<reference evidence="14 15" key="1">
    <citation type="submission" date="2015-07" db="EMBL/GenBank/DDBJ databases">
        <title>Genome sequence of Leptolinea tardivitalis DSM 16556.</title>
        <authorList>
            <person name="Hemp J."/>
            <person name="Ward L.M."/>
            <person name="Pace L.A."/>
            <person name="Fischer W.W."/>
        </authorList>
    </citation>
    <scope>NUCLEOTIDE SEQUENCE [LARGE SCALE GENOMIC DNA]</scope>
    <source>
        <strain evidence="14 15">YMTK-2</strain>
    </source>
</reference>
<keyword evidence="7 12" id="KW-0489">Methyltransferase</keyword>
<protein>
    <recommendedName>
        <fullName evidence="4 12">Ribosomal RNA small subunit methyltransferase E</fullName>
        <ecNumber evidence="3 12">2.1.1.193</ecNumber>
    </recommendedName>
</protein>
<dbReference type="EC" id="2.1.1.193" evidence="3 12"/>
<evidence type="ECO:0000256" key="8">
    <source>
        <dbReference type="ARBA" id="ARBA00022679"/>
    </source>
</evidence>
<accession>A0A0P6WXT0</accession>
<name>A0A0P6WXT0_9CHLR</name>
<dbReference type="PATRIC" id="fig|229920.5.peg.2892"/>
<dbReference type="RefSeq" id="WP_062422896.1">
    <property type="nucleotide sequence ID" value="NZ_BBYA01000011.1"/>
</dbReference>
<dbReference type="Proteomes" id="UP000050430">
    <property type="component" value="Unassembled WGS sequence"/>
</dbReference>
<evidence type="ECO:0000256" key="3">
    <source>
        <dbReference type="ARBA" id="ARBA00012328"/>
    </source>
</evidence>
<evidence type="ECO:0000256" key="2">
    <source>
        <dbReference type="ARBA" id="ARBA00005528"/>
    </source>
</evidence>
<comment type="similarity">
    <text evidence="2 12">Belongs to the RNA methyltransferase RsmE family.</text>
</comment>
<proteinExistence type="inferred from homology"/>
<keyword evidence="6 12" id="KW-0698">rRNA processing</keyword>
<keyword evidence="15" id="KW-1185">Reference proteome</keyword>
<dbReference type="PANTHER" id="PTHR30027:SF3">
    <property type="entry name" value="16S RRNA (URACIL(1498)-N(3))-METHYLTRANSFERASE"/>
    <property type="match status" value="1"/>
</dbReference>
<sequence length="252" mass="27773">MSGNRFFVPLDVFNQAETFFPPAISKQITSVLRLKSGQMVTILDNNGHCRSVELLDIDSKQVTGQPGEISPATGEPKVNLTLCVALSQREKFEWILQKGCELGVRHFIPVVTSRSLVQDTRGREEKMDRWNKILQEASEQCGRGLIPSINNPQKLDDFLKQNQGRRGYILHEKVKGSYFAASLQNSLISGEKDWLLLVGPEGGFSEDEVNLAEQAGLQPVSLGPRILRMETAVLAACAVFMAAAGELGSMDL</sequence>
<dbReference type="GO" id="GO:0070475">
    <property type="term" value="P:rRNA base methylation"/>
    <property type="evidence" value="ECO:0007669"/>
    <property type="project" value="TreeGrafter"/>
</dbReference>
<comment type="catalytic activity">
    <reaction evidence="11 12">
        <text>uridine(1498) in 16S rRNA + S-adenosyl-L-methionine = N(3)-methyluridine(1498) in 16S rRNA + S-adenosyl-L-homocysteine + H(+)</text>
        <dbReference type="Rhea" id="RHEA:42920"/>
        <dbReference type="Rhea" id="RHEA-COMP:10283"/>
        <dbReference type="Rhea" id="RHEA-COMP:10284"/>
        <dbReference type="ChEBI" id="CHEBI:15378"/>
        <dbReference type="ChEBI" id="CHEBI:57856"/>
        <dbReference type="ChEBI" id="CHEBI:59789"/>
        <dbReference type="ChEBI" id="CHEBI:65315"/>
        <dbReference type="ChEBI" id="CHEBI:74502"/>
        <dbReference type="EC" id="2.1.1.193"/>
    </reaction>
</comment>
<evidence type="ECO:0000256" key="11">
    <source>
        <dbReference type="ARBA" id="ARBA00047944"/>
    </source>
</evidence>
<dbReference type="InterPro" id="IPR006700">
    <property type="entry name" value="RsmE"/>
</dbReference>
<comment type="function">
    <text evidence="10 12">Specifically methylates the N3 position of the uracil ring of uridine 1498 (m3U1498) in 16S rRNA. Acts on the fully assembled 30S ribosomal subunit.</text>
</comment>
<dbReference type="SUPFAM" id="SSF75217">
    <property type="entry name" value="alpha/beta knot"/>
    <property type="match status" value="1"/>
</dbReference>
<evidence type="ECO:0000259" key="13">
    <source>
        <dbReference type="Pfam" id="PF04452"/>
    </source>
</evidence>
<dbReference type="InterPro" id="IPR029028">
    <property type="entry name" value="Alpha/beta_knot_MTases"/>
</dbReference>
<dbReference type="Gene3D" id="3.40.1280.10">
    <property type="match status" value="1"/>
</dbReference>
<dbReference type="GO" id="GO:0005737">
    <property type="term" value="C:cytoplasm"/>
    <property type="evidence" value="ECO:0007669"/>
    <property type="project" value="UniProtKB-SubCell"/>
</dbReference>
<evidence type="ECO:0000256" key="7">
    <source>
        <dbReference type="ARBA" id="ARBA00022603"/>
    </source>
</evidence>
<dbReference type="SUPFAM" id="SSF88697">
    <property type="entry name" value="PUA domain-like"/>
    <property type="match status" value="1"/>
</dbReference>
<dbReference type="STRING" id="229920.ADM99_12840"/>
<dbReference type="OrthoDB" id="9815641at2"/>
<evidence type="ECO:0000256" key="5">
    <source>
        <dbReference type="ARBA" id="ARBA00022490"/>
    </source>
</evidence>
<dbReference type="CDD" id="cd18084">
    <property type="entry name" value="RsmE-like"/>
    <property type="match status" value="1"/>
</dbReference>
<evidence type="ECO:0000256" key="6">
    <source>
        <dbReference type="ARBA" id="ARBA00022552"/>
    </source>
</evidence>
<organism evidence="14 15">
    <name type="scientific">Leptolinea tardivitalis</name>
    <dbReference type="NCBI Taxonomy" id="229920"/>
    <lineage>
        <taxon>Bacteria</taxon>
        <taxon>Bacillati</taxon>
        <taxon>Chloroflexota</taxon>
        <taxon>Anaerolineae</taxon>
        <taxon>Anaerolineales</taxon>
        <taxon>Anaerolineaceae</taxon>
        <taxon>Leptolinea</taxon>
    </lineage>
</organism>
<keyword evidence="8 12" id="KW-0808">Transferase</keyword>